<protein>
    <recommendedName>
        <fullName evidence="2">BACON domain-containing protein</fullName>
    </recommendedName>
</protein>
<dbReference type="Gene3D" id="2.60.40.4070">
    <property type="match status" value="1"/>
</dbReference>
<gene>
    <name evidence="1" type="ORF">S03H2_64927</name>
</gene>
<accession>X1IJL4</accession>
<organism evidence="1">
    <name type="scientific">marine sediment metagenome</name>
    <dbReference type="NCBI Taxonomy" id="412755"/>
    <lineage>
        <taxon>unclassified sequences</taxon>
        <taxon>metagenomes</taxon>
        <taxon>ecological metagenomes</taxon>
    </lineage>
</organism>
<dbReference type="InterPro" id="IPR026444">
    <property type="entry name" value="Secre_tail"/>
</dbReference>
<dbReference type="NCBIfam" id="TIGR04183">
    <property type="entry name" value="Por_Secre_tail"/>
    <property type="match status" value="1"/>
</dbReference>
<dbReference type="InterPro" id="IPR013783">
    <property type="entry name" value="Ig-like_fold"/>
</dbReference>
<evidence type="ECO:0008006" key="2">
    <source>
        <dbReference type="Google" id="ProtNLM"/>
    </source>
</evidence>
<reference evidence="1" key="1">
    <citation type="journal article" date="2014" name="Front. Microbiol.">
        <title>High frequency of phylogenetically diverse reductive dehalogenase-homologous genes in deep subseafloor sedimentary metagenomes.</title>
        <authorList>
            <person name="Kawai M."/>
            <person name="Futagami T."/>
            <person name="Toyoda A."/>
            <person name="Takaki Y."/>
            <person name="Nishi S."/>
            <person name="Hori S."/>
            <person name="Arai W."/>
            <person name="Tsubouchi T."/>
            <person name="Morono Y."/>
            <person name="Uchiyama I."/>
            <person name="Ito T."/>
            <person name="Fujiyama A."/>
            <person name="Inagaki F."/>
            <person name="Takami H."/>
        </authorList>
    </citation>
    <scope>NUCLEOTIDE SEQUENCE</scope>
    <source>
        <strain evidence="1">Expedition CK06-06</strain>
    </source>
</reference>
<proteinExistence type="predicted"/>
<evidence type="ECO:0000313" key="1">
    <source>
        <dbReference type="EMBL" id="GAH82581.1"/>
    </source>
</evidence>
<name>X1IJL4_9ZZZZ</name>
<sequence>YGDAFLTWSISESPSADWLSLDTTGGWLNPGDSASITITFDATGLNLGYYYDTLVVSSNDPNNPTINIPIQLTVYTGDKIFVYPSPGFPRSGSRVLTFANLPDEGKIYVYTLSGSLVWKHSFTNIDKYYSWNGKNQFGNDIASGVYFYHVENKSGDVLKKGKFAVVR</sequence>
<comment type="caution">
    <text evidence="1">The sequence shown here is derived from an EMBL/GenBank/DDBJ whole genome shotgun (WGS) entry which is preliminary data.</text>
</comment>
<feature type="non-terminal residue" evidence="1">
    <location>
        <position position="1"/>
    </location>
</feature>
<dbReference type="AlphaFoldDB" id="X1IJL4"/>
<dbReference type="EMBL" id="BARU01042228">
    <property type="protein sequence ID" value="GAH82581.1"/>
    <property type="molecule type" value="Genomic_DNA"/>
</dbReference>
<dbReference type="Gene3D" id="2.60.40.10">
    <property type="entry name" value="Immunoglobulins"/>
    <property type="match status" value="1"/>
</dbReference>